<dbReference type="RefSeq" id="WP_102653549.1">
    <property type="nucleotide sequence ID" value="NZ_PNRF01000023.1"/>
</dbReference>
<sequence>MIDNEHYRPMAVIFPRRFRDPCHGPLAAMALVFAGSAFLILPWPVLVVVPLLLTVAALAAGEYPANDFPQRHDKVLMGVLLLYGLSWVLMESGHGMGFKGLRDAWPIWLSMVALVALSRLRPSAAWLWAGLALGSLSAGTWALWQRIIEKTARADGHDPLHAILFGNLGLLAGLLCFAGLGWALTRHERWRWTLLLALGGLAGLAASALSGSRGGWIGLPLAIWVLYRGHGKRLSLRWRLALVASLLALLGSLYMMPQTGVAPRVHSAINGLQQYMAGDDEMTSVSARLEMWKGASQLIAERPVTGWGTGGYRDAMRERGAEGVQDASLGRFWHAHNDVLDAWVKRGLPGLLTLLALYVTPLWLFAGGIGSGSGERRALAIAGTLLSVAFIDFGLTYSFLAYPMGGMVYALLLTILWGLYRRLPQHDER</sequence>
<keyword evidence="7" id="KW-0436">Ligase</keyword>
<keyword evidence="3 5" id="KW-1133">Transmembrane helix</keyword>
<evidence type="ECO:0000256" key="4">
    <source>
        <dbReference type="ARBA" id="ARBA00023136"/>
    </source>
</evidence>
<evidence type="ECO:0000313" key="8">
    <source>
        <dbReference type="Proteomes" id="UP000235803"/>
    </source>
</evidence>
<evidence type="ECO:0000313" key="7">
    <source>
        <dbReference type="EMBL" id="PMR75005.1"/>
    </source>
</evidence>
<evidence type="ECO:0000256" key="1">
    <source>
        <dbReference type="ARBA" id="ARBA00004141"/>
    </source>
</evidence>
<dbReference type="GO" id="GO:0016874">
    <property type="term" value="F:ligase activity"/>
    <property type="evidence" value="ECO:0007669"/>
    <property type="project" value="UniProtKB-KW"/>
</dbReference>
<feature type="transmembrane region" description="Helical" evidence="5">
    <location>
        <begin position="196"/>
        <end position="226"/>
    </location>
</feature>
<feature type="transmembrane region" description="Helical" evidence="5">
    <location>
        <begin position="26"/>
        <end position="55"/>
    </location>
</feature>
<evidence type="ECO:0000256" key="2">
    <source>
        <dbReference type="ARBA" id="ARBA00022692"/>
    </source>
</evidence>
<evidence type="ECO:0000256" key="3">
    <source>
        <dbReference type="ARBA" id="ARBA00022989"/>
    </source>
</evidence>
<feature type="transmembrane region" description="Helical" evidence="5">
    <location>
        <begin position="238"/>
        <end position="256"/>
    </location>
</feature>
<proteinExistence type="predicted"/>
<reference evidence="7 8" key="1">
    <citation type="submission" date="2018-01" db="EMBL/GenBank/DDBJ databases">
        <title>Halomonas endophytica sp. nov., isolated from storage liquid in the stems of Populus euphratica.</title>
        <authorList>
            <person name="Chen C."/>
        </authorList>
    </citation>
    <scope>NUCLEOTIDE SEQUENCE [LARGE SCALE GENOMIC DNA]</scope>
    <source>
        <strain evidence="7 8">MC28</strain>
    </source>
</reference>
<feature type="transmembrane region" description="Helical" evidence="5">
    <location>
        <begin position="401"/>
        <end position="420"/>
    </location>
</feature>
<feature type="transmembrane region" description="Helical" evidence="5">
    <location>
        <begin position="164"/>
        <end position="184"/>
    </location>
</feature>
<dbReference type="PANTHER" id="PTHR37422:SF13">
    <property type="entry name" value="LIPOPOLYSACCHARIDE BIOSYNTHESIS PROTEIN PA4999-RELATED"/>
    <property type="match status" value="1"/>
</dbReference>
<dbReference type="Pfam" id="PF04932">
    <property type="entry name" value="Wzy_C"/>
    <property type="match status" value="1"/>
</dbReference>
<name>A0A2N7U3J0_9GAMM</name>
<evidence type="ECO:0000256" key="5">
    <source>
        <dbReference type="SAM" id="Phobius"/>
    </source>
</evidence>
<dbReference type="PANTHER" id="PTHR37422">
    <property type="entry name" value="TEICHURONIC ACID BIOSYNTHESIS PROTEIN TUAE"/>
    <property type="match status" value="1"/>
</dbReference>
<comment type="caution">
    <text evidence="7">The sequence shown here is derived from an EMBL/GenBank/DDBJ whole genome shotgun (WGS) entry which is preliminary data.</text>
</comment>
<evidence type="ECO:0000259" key="6">
    <source>
        <dbReference type="Pfam" id="PF04932"/>
    </source>
</evidence>
<keyword evidence="8" id="KW-1185">Reference proteome</keyword>
<comment type="subcellular location">
    <subcellularLocation>
        <location evidence="1">Membrane</location>
        <topology evidence="1">Multi-pass membrane protein</topology>
    </subcellularLocation>
</comment>
<dbReference type="InterPro" id="IPR007016">
    <property type="entry name" value="O-antigen_ligase-rel_domated"/>
</dbReference>
<dbReference type="AlphaFoldDB" id="A0A2N7U3J0"/>
<feature type="transmembrane region" description="Helical" evidence="5">
    <location>
        <begin position="75"/>
        <end position="92"/>
    </location>
</feature>
<protein>
    <submittedName>
        <fullName evidence="7">Ligase</fullName>
    </submittedName>
</protein>
<feature type="domain" description="O-antigen ligase-related" evidence="6">
    <location>
        <begin position="202"/>
        <end position="354"/>
    </location>
</feature>
<feature type="transmembrane region" description="Helical" evidence="5">
    <location>
        <begin position="126"/>
        <end position="144"/>
    </location>
</feature>
<feature type="transmembrane region" description="Helical" evidence="5">
    <location>
        <begin position="347"/>
        <end position="366"/>
    </location>
</feature>
<dbReference type="EMBL" id="PNRF01000023">
    <property type="protein sequence ID" value="PMR75005.1"/>
    <property type="molecule type" value="Genomic_DNA"/>
</dbReference>
<dbReference type="OrthoDB" id="8576060at2"/>
<organism evidence="7 8">
    <name type="scientific">Billgrantia endophytica</name>
    <dbReference type="NCBI Taxonomy" id="2033802"/>
    <lineage>
        <taxon>Bacteria</taxon>
        <taxon>Pseudomonadati</taxon>
        <taxon>Pseudomonadota</taxon>
        <taxon>Gammaproteobacteria</taxon>
        <taxon>Oceanospirillales</taxon>
        <taxon>Halomonadaceae</taxon>
        <taxon>Billgrantia</taxon>
    </lineage>
</organism>
<feature type="transmembrane region" description="Helical" evidence="5">
    <location>
        <begin position="378"/>
        <end position="395"/>
    </location>
</feature>
<dbReference type="GO" id="GO:0016020">
    <property type="term" value="C:membrane"/>
    <property type="evidence" value="ECO:0007669"/>
    <property type="project" value="UniProtKB-SubCell"/>
</dbReference>
<gene>
    <name evidence="7" type="ORF">C1H69_11515</name>
</gene>
<accession>A0A2N7U3J0</accession>
<dbReference type="Proteomes" id="UP000235803">
    <property type="component" value="Unassembled WGS sequence"/>
</dbReference>
<dbReference type="InterPro" id="IPR051533">
    <property type="entry name" value="WaaL-like"/>
</dbReference>
<keyword evidence="2 5" id="KW-0812">Transmembrane</keyword>
<keyword evidence="4 5" id="KW-0472">Membrane</keyword>